<dbReference type="InterPro" id="IPR034164">
    <property type="entry name" value="Pepsin-like_dom"/>
</dbReference>
<dbReference type="InterPro" id="IPR021109">
    <property type="entry name" value="Peptidase_aspartic_dom_sf"/>
</dbReference>
<dbReference type="CDD" id="cd05471">
    <property type="entry name" value="pepsin_like"/>
    <property type="match status" value="1"/>
</dbReference>
<evidence type="ECO:0000256" key="1">
    <source>
        <dbReference type="ARBA" id="ARBA00007447"/>
    </source>
</evidence>
<sequence>MSVRCTSGDVTNDPTQAVGIIGMSLRRDKFPDPLWLTLAPHWPEPRFGMYFGKQDMRDYHIMSGPEKNGGVLTLGGVNKSLFTGDINYVPLDTTKYYSESNFFWQVPVDGALVGGVTFGKGTSIIDTGSALIMAPQTVCDAFYRNVTRVQQSGSLGYYYFPCSSAAGITDLSFTFGGVVYTVPKSDLVRFEPSILSGGVEWCSGEVMPTPPGYGNNWIIGDTFLKNVYTVYQHDPPAVGFAQLVRNGTTPVHPASPSSPAGANASGTPPTASKPSGARRRVTGAGIVALGAVL</sequence>
<comment type="similarity">
    <text evidence="1">Belongs to the peptidase A1 family.</text>
</comment>
<keyword evidence="4" id="KW-0378">Hydrolase</keyword>
<dbReference type="PANTHER" id="PTHR47966">
    <property type="entry name" value="BETA-SITE APP-CLEAVING ENZYME, ISOFORM A-RELATED"/>
    <property type="match status" value="1"/>
</dbReference>
<comment type="caution">
    <text evidence="4">The sequence shown here is derived from an EMBL/GenBank/DDBJ whole genome shotgun (WGS) entry which is preliminary data.</text>
</comment>
<evidence type="ECO:0000313" key="5">
    <source>
        <dbReference type="Proteomes" id="UP001565368"/>
    </source>
</evidence>
<evidence type="ECO:0000259" key="3">
    <source>
        <dbReference type="PROSITE" id="PS51767"/>
    </source>
</evidence>
<dbReference type="PROSITE" id="PS51767">
    <property type="entry name" value="PEPTIDASE_A1"/>
    <property type="match status" value="1"/>
</dbReference>
<accession>A0ABR3PX30</accession>
<proteinExistence type="inferred from homology"/>
<dbReference type="SUPFAM" id="SSF50630">
    <property type="entry name" value="Acid proteases"/>
    <property type="match status" value="1"/>
</dbReference>
<dbReference type="GO" id="GO:0004190">
    <property type="term" value="F:aspartic-type endopeptidase activity"/>
    <property type="evidence" value="ECO:0007669"/>
    <property type="project" value="UniProtKB-EC"/>
</dbReference>
<name>A0ABR3PX30_9TREE</name>
<evidence type="ECO:0000256" key="2">
    <source>
        <dbReference type="SAM" id="MobiDB-lite"/>
    </source>
</evidence>
<organism evidence="4 5">
    <name type="scientific">Vanrija albida</name>
    <dbReference type="NCBI Taxonomy" id="181172"/>
    <lineage>
        <taxon>Eukaryota</taxon>
        <taxon>Fungi</taxon>
        <taxon>Dikarya</taxon>
        <taxon>Basidiomycota</taxon>
        <taxon>Agaricomycotina</taxon>
        <taxon>Tremellomycetes</taxon>
        <taxon>Trichosporonales</taxon>
        <taxon>Trichosporonaceae</taxon>
        <taxon>Vanrija</taxon>
    </lineage>
</organism>
<dbReference type="Pfam" id="PF00026">
    <property type="entry name" value="Asp"/>
    <property type="match status" value="1"/>
</dbReference>
<dbReference type="InterPro" id="IPR001461">
    <property type="entry name" value="Aspartic_peptidase_A1"/>
</dbReference>
<evidence type="ECO:0000313" key="4">
    <source>
        <dbReference type="EMBL" id="KAL1406907.1"/>
    </source>
</evidence>
<reference evidence="4 5" key="1">
    <citation type="submission" date="2023-08" db="EMBL/GenBank/DDBJ databases">
        <title>Annotated Genome Sequence of Vanrija albida AlHP1.</title>
        <authorList>
            <person name="Herzog R."/>
        </authorList>
    </citation>
    <scope>NUCLEOTIDE SEQUENCE [LARGE SCALE GENOMIC DNA]</scope>
    <source>
        <strain evidence="4 5">AlHP1</strain>
    </source>
</reference>
<dbReference type="InterPro" id="IPR033121">
    <property type="entry name" value="PEPTIDASE_A1"/>
</dbReference>
<keyword evidence="5" id="KW-1185">Reference proteome</keyword>
<dbReference type="EMBL" id="JBBXJM010000005">
    <property type="protein sequence ID" value="KAL1406907.1"/>
    <property type="molecule type" value="Genomic_DNA"/>
</dbReference>
<dbReference type="PRINTS" id="PR00792">
    <property type="entry name" value="PEPSIN"/>
</dbReference>
<dbReference type="GeneID" id="95987362"/>
<feature type="region of interest" description="Disordered" evidence="2">
    <location>
        <begin position="249"/>
        <end position="279"/>
    </location>
</feature>
<dbReference type="RefSeq" id="XP_069206851.1">
    <property type="nucleotide sequence ID" value="XM_069354780.1"/>
</dbReference>
<dbReference type="PANTHER" id="PTHR47966:SF51">
    <property type="entry name" value="BETA-SITE APP-CLEAVING ENZYME, ISOFORM A-RELATED"/>
    <property type="match status" value="1"/>
</dbReference>
<dbReference type="EC" id="3.4.23.25" evidence="4"/>
<feature type="domain" description="Peptidase A1" evidence="3">
    <location>
        <begin position="1"/>
        <end position="241"/>
    </location>
</feature>
<feature type="compositionally biased region" description="Low complexity" evidence="2">
    <location>
        <begin position="254"/>
        <end position="270"/>
    </location>
</feature>
<dbReference type="Proteomes" id="UP001565368">
    <property type="component" value="Unassembled WGS sequence"/>
</dbReference>
<gene>
    <name evidence="4" type="primary">APR1_2</name>
    <name evidence="4" type="ORF">Q8F55_006319</name>
</gene>
<protein>
    <submittedName>
        <fullName evidence="4">Aspartic proteinase</fullName>
        <ecNumber evidence="4">3.4.23.25</ecNumber>
    </submittedName>
</protein>
<dbReference type="Gene3D" id="2.40.70.10">
    <property type="entry name" value="Acid Proteases"/>
    <property type="match status" value="1"/>
</dbReference>